<dbReference type="PANTHER" id="PTHR36124:SF1">
    <property type="entry name" value="ER-BOUND OXYGENASE MPAB_MPAB'_RUBBER OXYGENASE CATALYTIC DOMAIN-CONTAINING PROTEIN"/>
    <property type="match status" value="1"/>
</dbReference>
<dbReference type="eggNOG" id="ENOG502S1KN">
    <property type="taxonomic scope" value="Eukaryota"/>
</dbReference>
<dbReference type="VEuPathDB" id="FungiDB:MCYG_04901"/>
<dbReference type="AlphaFoldDB" id="C5FQC9"/>
<evidence type="ECO:0000313" key="1">
    <source>
        <dbReference type="EMBL" id="EEQ32082.1"/>
    </source>
</evidence>
<dbReference type="OMA" id="ALFRTYC"/>
<name>C5FQC9_ARTOC</name>
<dbReference type="PANTHER" id="PTHR36124">
    <property type="match status" value="1"/>
</dbReference>
<dbReference type="EMBL" id="DS995704">
    <property type="protein sequence ID" value="EEQ32082.1"/>
    <property type="molecule type" value="Genomic_DNA"/>
</dbReference>
<dbReference type="HOGENOM" id="CLU_039076_0_0_1"/>
<proteinExistence type="predicted"/>
<reference evidence="2" key="1">
    <citation type="journal article" date="2012" name="MBio">
        <title>Comparative genome analysis of Trichophyton rubrum and related dermatophytes reveals candidate genes involved in infection.</title>
        <authorList>
            <person name="Martinez D.A."/>
            <person name="Oliver B.G."/>
            <person name="Graeser Y."/>
            <person name="Goldberg J.M."/>
            <person name="Li W."/>
            <person name="Martinez-Rossi N.M."/>
            <person name="Monod M."/>
            <person name="Shelest E."/>
            <person name="Barton R.C."/>
            <person name="Birch E."/>
            <person name="Brakhage A.A."/>
            <person name="Chen Z."/>
            <person name="Gurr S.J."/>
            <person name="Heiman D."/>
            <person name="Heitman J."/>
            <person name="Kosti I."/>
            <person name="Rossi A."/>
            <person name="Saif S."/>
            <person name="Samalova M."/>
            <person name="Saunders C.W."/>
            <person name="Shea T."/>
            <person name="Summerbell R.C."/>
            <person name="Xu J."/>
            <person name="Young S."/>
            <person name="Zeng Q."/>
            <person name="Birren B.W."/>
            <person name="Cuomo C.A."/>
            <person name="White T.C."/>
        </authorList>
    </citation>
    <scope>NUCLEOTIDE SEQUENCE [LARGE SCALE GENOMIC DNA]</scope>
    <source>
        <strain evidence="2">ATCC MYA-4605 / CBS 113480</strain>
    </source>
</reference>
<evidence type="ECO:0000313" key="2">
    <source>
        <dbReference type="Proteomes" id="UP000002035"/>
    </source>
</evidence>
<dbReference type="GO" id="GO:0016491">
    <property type="term" value="F:oxidoreductase activity"/>
    <property type="evidence" value="ECO:0007669"/>
    <property type="project" value="InterPro"/>
</dbReference>
<keyword evidence="2" id="KW-1185">Reference proteome</keyword>
<accession>C5FQC9</accession>
<dbReference type="GeneID" id="9223769"/>
<dbReference type="Proteomes" id="UP000002035">
    <property type="component" value="Unassembled WGS sequence"/>
</dbReference>
<dbReference type="InterPro" id="IPR046366">
    <property type="entry name" value="MPAB"/>
</dbReference>
<dbReference type="OrthoDB" id="545169at2759"/>
<organism evidence="1 2">
    <name type="scientific">Arthroderma otae (strain ATCC MYA-4605 / CBS 113480)</name>
    <name type="common">Microsporum canis</name>
    <dbReference type="NCBI Taxonomy" id="554155"/>
    <lineage>
        <taxon>Eukaryota</taxon>
        <taxon>Fungi</taxon>
        <taxon>Dikarya</taxon>
        <taxon>Ascomycota</taxon>
        <taxon>Pezizomycotina</taxon>
        <taxon>Eurotiomycetes</taxon>
        <taxon>Eurotiomycetidae</taxon>
        <taxon>Onygenales</taxon>
        <taxon>Arthrodermataceae</taxon>
        <taxon>Microsporum</taxon>
    </lineage>
</organism>
<sequence>MANVSMGAVLLPLAGYMLLCRLLRHLRETLMYYRYPYKTRESYAKMTAHDAWAIQRDVLTLEFPFIGGKGLQYALFKTYGISTISKLLIETGQLSTPTKAAKRYADTGCLFTEWIDNAPESERANAAFARLNFLHSHYQKAGKISNDDMLYTLAVLALEPKRWIEQYEWRKLNEMELCAFGTFWKSAGDAMGISYECLPSYKSGFTDGLHWLDELAIWVEAFESQHMVPDTNCNLVADHTTDLLNYTLPKPLHNAGKKCITVLLDERLRKAMMYPRAPAPYYKAISTILTIRKNIIKYCMPPRPAFLRYTFKKTNPKTGRINFTRFDAEPWYVEPTLLNRWGPAAWVRRLQGLPLPGKGFQPEGYVTRDVGPERWVGKGGVEFEASMAKLMAEGRGGCPFAKL</sequence>
<protein>
    <submittedName>
        <fullName evidence="1">Uncharacterized protein</fullName>
    </submittedName>
</protein>
<dbReference type="STRING" id="554155.C5FQC9"/>
<gene>
    <name evidence="1" type="ORF">MCYG_04901</name>
</gene>
<dbReference type="RefSeq" id="XP_002847164.1">
    <property type="nucleotide sequence ID" value="XM_002847118.1"/>
</dbReference>